<dbReference type="GO" id="GO:0006824">
    <property type="term" value="P:cobalt ion transport"/>
    <property type="evidence" value="ECO:0007669"/>
    <property type="project" value="InterPro"/>
</dbReference>
<keyword evidence="3" id="KW-1003">Cell membrane</keyword>
<evidence type="ECO:0000256" key="7">
    <source>
        <dbReference type="SAM" id="Phobius"/>
    </source>
</evidence>
<dbReference type="InterPro" id="IPR051611">
    <property type="entry name" value="ECF_transporter_component"/>
</dbReference>
<keyword evidence="4 7" id="KW-0812">Transmembrane</keyword>
<comment type="subcellular location">
    <subcellularLocation>
        <location evidence="1">Cell membrane</location>
        <topology evidence="1">Multi-pass membrane protein</topology>
    </subcellularLocation>
</comment>
<dbReference type="InterPro" id="IPR012809">
    <property type="entry name" value="ECF_CbiQ"/>
</dbReference>
<dbReference type="Pfam" id="PF02361">
    <property type="entry name" value="CbiQ"/>
    <property type="match status" value="1"/>
</dbReference>
<evidence type="ECO:0000313" key="8">
    <source>
        <dbReference type="EMBL" id="SDG24872.1"/>
    </source>
</evidence>
<reference evidence="8 9" key="1">
    <citation type="submission" date="2016-10" db="EMBL/GenBank/DDBJ databases">
        <authorList>
            <person name="de Groot N.N."/>
        </authorList>
    </citation>
    <scope>NUCLEOTIDE SEQUENCE [LARGE SCALE GENOMIC DNA]</scope>
    <source>
        <strain evidence="9">DSM 938 / 37b4</strain>
    </source>
</reference>
<accession>A0A1G7SPQ8</accession>
<keyword evidence="5 7" id="KW-1133">Transmembrane helix</keyword>
<feature type="transmembrane region" description="Helical" evidence="7">
    <location>
        <begin position="241"/>
        <end position="261"/>
    </location>
</feature>
<keyword evidence="6 7" id="KW-0472">Membrane</keyword>
<dbReference type="PANTHER" id="PTHR34857:SF2">
    <property type="entry name" value="SLL0384 PROTEIN"/>
    <property type="match status" value="1"/>
</dbReference>
<evidence type="ECO:0000256" key="4">
    <source>
        <dbReference type="ARBA" id="ARBA00022692"/>
    </source>
</evidence>
<dbReference type="InterPro" id="IPR003339">
    <property type="entry name" value="ABC/ECF_trnsptr_transmembrane"/>
</dbReference>
<dbReference type="RefSeq" id="WP_074556224.1">
    <property type="nucleotide sequence ID" value="NZ_CP119563.1"/>
</dbReference>
<dbReference type="GO" id="GO:0043190">
    <property type="term" value="C:ATP-binding cassette (ABC) transporter complex"/>
    <property type="evidence" value="ECO:0007669"/>
    <property type="project" value="InterPro"/>
</dbReference>
<evidence type="ECO:0000313" key="9">
    <source>
        <dbReference type="Proteomes" id="UP000183812"/>
    </source>
</evidence>
<feature type="transmembrane region" description="Helical" evidence="7">
    <location>
        <begin position="81"/>
        <end position="102"/>
    </location>
</feature>
<dbReference type="PANTHER" id="PTHR34857">
    <property type="entry name" value="SLL0384 PROTEIN"/>
    <property type="match status" value="1"/>
</dbReference>
<evidence type="ECO:0000256" key="6">
    <source>
        <dbReference type="ARBA" id="ARBA00023136"/>
    </source>
</evidence>
<dbReference type="CDD" id="cd16914">
    <property type="entry name" value="EcfT"/>
    <property type="match status" value="1"/>
</dbReference>
<dbReference type="Proteomes" id="UP000183812">
    <property type="component" value="Unassembled WGS sequence"/>
</dbReference>
<feature type="transmembrane region" description="Helical" evidence="7">
    <location>
        <begin position="31"/>
        <end position="61"/>
    </location>
</feature>
<dbReference type="EMBL" id="FNAY01000044">
    <property type="protein sequence ID" value="SDG24872.1"/>
    <property type="molecule type" value="Genomic_DNA"/>
</dbReference>
<dbReference type="AlphaFoldDB" id="A0A1G7SPQ8"/>
<gene>
    <name evidence="8" type="ORF">SAMN04244550_03655</name>
</gene>
<evidence type="ECO:0000256" key="3">
    <source>
        <dbReference type="ARBA" id="ARBA00022475"/>
    </source>
</evidence>
<proteinExistence type="inferred from homology"/>
<sequence length="264" mass="28041">MAHLLSLAPPHPGGATGGPGPIHGRDPRGRVLAAAAFAVVVTGLSSLPVLALAAVAALAMLPLSGLPPGPTLRRMVMMDGFILVMLVLLPFTTPGTPALILPGGLVATREGLRLAAEIALTANAVILMLMVLVGTLDPVRLGHALARLRLPLRLVHLLLFTVRYIEVLRAEYDRTRQAMRARAFRPGSNRHTWVSLGQLVGMMLVRALERSERILQAMKCRGFTGQIPLLDDLSFGAGDRLFGVLFALALGCLIAMEVALVRAA</sequence>
<comment type="similarity">
    <text evidence="2">Belongs to the CbiQ family.</text>
</comment>
<organism evidence="8 9">
    <name type="scientific">Rhodobacter capsulatus</name>
    <name type="common">Rhodopseudomonas capsulata</name>
    <dbReference type="NCBI Taxonomy" id="1061"/>
    <lineage>
        <taxon>Bacteria</taxon>
        <taxon>Pseudomonadati</taxon>
        <taxon>Pseudomonadota</taxon>
        <taxon>Alphaproteobacteria</taxon>
        <taxon>Rhodobacterales</taxon>
        <taxon>Rhodobacter group</taxon>
        <taxon>Rhodobacter</taxon>
    </lineage>
</organism>
<evidence type="ECO:0000256" key="5">
    <source>
        <dbReference type="ARBA" id="ARBA00022989"/>
    </source>
</evidence>
<dbReference type="OrthoDB" id="4533at2"/>
<name>A0A1G7SPQ8_RHOCA</name>
<evidence type="ECO:0000256" key="1">
    <source>
        <dbReference type="ARBA" id="ARBA00004651"/>
    </source>
</evidence>
<protein>
    <submittedName>
        <fullName evidence="8">Cobalt/nickel transport system permease protein</fullName>
    </submittedName>
</protein>
<dbReference type="NCBIfam" id="TIGR02454">
    <property type="entry name" value="ECF_T_CbiQ"/>
    <property type="match status" value="1"/>
</dbReference>
<evidence type="ECO:0000256" key="2">
    <source>
        <dbReference type="ARBA" id="ARBA00008564"/>
    </source>
</evidence>
<feature type="transmembrane region" description="Helical" evidence="7">
    <location>
        <begin position="114"/>
        <end position="134"/>
    </location>
</feature>